<organism evidence="3 4">
    <name type="scientific">Bacteroides faecichinchillae</name>
    <dbReference type="NCBI Taxonomy" id="871325"/>
    <lineage>
        <taxon>Bacteria</taxon>
        <taxon>Pseudomonadati</taxon>
        <taxon>Bacteroidota</taxon>
        <taxon>Bacteroidia</taxon>
        <taxon>Bacteroidales</taxon>
        <taxon>Bacteroidaceae</taxon>
        <taxon>Bacteroides</taxon>
    </lineage>
</organism>
<dbReference type="EMBL" id="FQVD01000085">
    <property type="protein sequence ID" value="SHG07097.1"/>
    <property type="molecule type" value="Genomic_DNA"/>
</dbReference>
<dbReference type="STRING" id="871325.SAMN05444349_1853"/>
<evidence type="ECO:0000256" key="1">
    <source>
        <dbReference type="SAM" id="MobiDB-lite"/>
    </source>
</evidence>
<proteinExistence type="predicted"/>
<evidence type="ECO:0000256" key="2">
    <source>
        <dbReference type="SAM" id="SignalP"/>
    </source>
</evidence>
<gene>
    <name evidence="3" type="ORF">SAMN05444349_1853</name>
</gene>
<dbReference type="Proteomes" id="UP000184436">
    <property type="component" value="Unassembled WGS sequence"/>
</dbReference>
<feature type="region of interest" description="Disordered" evidence="1">
    <location>
        <begin position="75"/>
        <end position="108"/>
    </location>
</feature>
<feature type="signal peptide" evidence="2">
    <location>
        <begin position="1"/>
        <end position="23"/>
    </location>
</feature>
<name>A0A1M5GTU6_9BACE</name>
<evidence type="ECO:0000313" key="4">
    <source>
        <dbReference type="Proteomes" id="UP000184436"/>
    </source>
</evidence>
<reference evidence="3 4" key="1">
    <citation type="submission" date="2016-11" db="EMBL/GenBank/DDBJ databases">
        <authorList>
            <person name="Jaros S."/>
            <person name="Januszkiewicz K."/>
            <person name="Wedrychowicz H."/>
        </authorList>
    </citation>
    <scope>NUCLEOTIDE SEQUENCE [LARGE SCALE GENOMIC DNA]</scope>
    <source>
        <strain evidence="3 4">DSM 26883</strain>
    </source>
</reference>
<dbReference type="AlphaFoldDB" id="A0A1M5GTU6"/>
<evidence type="ECO:0000313" key="3">
    <source>
        <dbReference type="EMBL" id="SHG07097.1"/>
    </source>
</evidence>
<feature type="chain" id="PRO_5012928776" description="Capsule biosynthesis protein" evidence="2">
    <location>
        <begin position="24"/>
        <end position="144"/>
    </location>
</feature>
<accession>A0A1M5GTU6</accession>
<feature type="compositionally biased region" description="Basic and acidic residues" evidence="1">
    <location>
        <begin position="87"/>
        <end position="99"/>
    </location>
</feature>
<feature type="compositionally biased region" description="Polar residues" evidence="1">
    <location>
        <begin position="75"/>
        <end position="86"/>
    </location>
</feature>
<feature type="non-terminal residue" evidence="3">
    <location>
        <position position="144"/>
    </location>
</feature>
<protein>
    <recommendedName>
        <fullName evidence="5">Capsule biosynthesis protein</fullName>
    </recommendedName>
</protein>
<keyword evidence="4" id="KW-1185">Reference proteome</keyword>
<keyword evidence="2" id="KW-0732">Signal</keyword>
<evidence type="ECO:0008006" key="5">
    <source>
        <dbReference type="Google" id="ProtNLM"/>
    </source>
</evidence>
<sequence>MKIRKLFSVFLFFLMLGSTSSLMAQTMSDPQVLEYVKEGIKQGKEQKQIASELARKGVTKEQAIRVKELYEKQNNVNTSKSTGTDVNESRLREEMKENTSDMLEDQPTTQDLAREDQVFGRNIFNTRNLTFEPSVNLATPSDYR</sequence>